<comment type="caution">
    <text evidence="1">The sequence shown here is derived from an EMBL/GenBank/DDBJ whole genome shotgun (WGS) entry which is preliminary data.</text>
</comment>
<name>A0A8S0VJB1_OLEEU</name>
<evidence type="ECO:0000313" key="2">
    <source>
        <dbReference type="Proteomes" id="UP000594638"/>
    </source>
</evidence>
<reference evidence="1 2" key="1">
    <citation type="submission" date="2019-12" db="EMBL/GenBank/DDBJ databases">
        <authorList>
            <person name="Alioto T."/>
            <person name="Alioto T."/>
            <person name="Gomez Garrido J."/>
        </authorList>
    </citation>
    <scope>NUCLEOTIDE SEQUENCE [LARGE SCALE GENOMIC DNA]</scope>
</reference>
<organism evidence="1 2">
    <name type="scientific">Olea europaea subsp. europaea</name>
    <dbReference type="NCBI Taxonomy" id="158383"/>
    <lineage>
        <taxon>Eukaryota</taxon>
        <taxon>Viridiplantae</taxon>
        <taxon>Streptophyta</taxon>
        <taxon>Embryophyta</taxon>
        <taxon>Tracheophyta</taxon>
        <taxon>Spermatophyta</taxon>
        <taxon>Magnoliopsida</taxon>
        <taxon>eudicotyledons</taxon>
        <taxon>Gunneridae</taxon>
        <taxon>Pentapetalae</taxon>
        <taxon>asterids</taxon>
        <taxon>lamiids</taxon>
        <taxon>Lamiales</taxon>
        <taxon>Oleaceae</taxon>
        <taxon>Oleeae</taxon>
        <taxon>Olea</taxon>
    </lineage>
</organism>
<feature type="non-terminal residue" evidence="1">
    <location>
        <position position="117"/>
    </location>
</feature>
<dbReference type="Gramene" id="OE9A109371T1">
    <property type="protein sequence ID" value="OE9A109371C1"/>
    <property type="gene ID" value="OE9A109371"/>
</dbReference>
<protein>
    <submittedName>
        <fullName evidence="1">Uncharacterized protein</fullName>
    </submittedName>
</protein>
<dbReference type="EMBL" id="CACTIH010009371">
    <property type="protein sequence ID" value="CAA3030400.1"/>
    <property type="molecule type" value="Genomic_DNA"/>
</dbReference>
<dbReference type="Proteomes" id="UP000594638">
    <property type="component" value="Unassembled WGS sequence"/>
</dbReference>
<dbReference type="AlphaFoldDB" id="A0A8S0VJB1"/>
<accession>A0A8S0VJB1</accession>
<evidence type="ECO:0000313" key="1">
    <source>
        <dbReference type="EMBL" id="CAA3030400.1"/>
    </source>
</evidence>
<sequence>HRRHHYPLRISIKITPNTQFHLQLSPEQYLGPKIYKKGFLNVNHEFDRRRWDPLGRTYTHGIATLSCYYSIYEFSSVGSKSALKFQIENFLKFLLFPFNLLQEMFYVCLRKQKGNTE</sequence>
<feature type="non-terminal residue" evidence="1">
    <location>
        <position position="1"/>
    </location>
</feature>
<keyword evidence="2" id="KW-1185">Reference proteome</keyword>
<gene>
    <name evidence="1" type="ORF">OLEA9_A109371</name>
</gene>
<proteinExistence type="predicted"/>